<keyword evidence="1" id="KW-1133">Transmembrane helix</keyword>
<keyword evidence="1" id="KW-0472">Membrane</keyword>
<comment type="caution">
    <text evidence="2">The sequence shown here is derived from an EMBL/GenBank/DDBJ whole genome shotgun (WGS) entry which is preliminary data.</text>
</comment>
<keyword evidence="3" id="KW-1185">Reference proteome</keyword>
<feature type="transmembrane region" description="Helical" evidence="1">
    <location>
        <begin position="80"/>
        <end position="108"/>
    </location>
</feature>
<organism evidence="2 3">
    <name type="scientific">Deinococcus arboris</name>
    <dbReference type="NCBI Taxonomy" id="2682977"/>
    <lineage>
        <taxon>Bacteria</taxon>
        <taxon>Thermotogati</taxon>
        <taxon>Deinococcota</taxon>
        <taxon>Deinococci</taxon>
        <taxon>Deinococcales</taxon>
        <taxon>Deinococcaceae</taxon>
        <taxon>Deinococcus</taxon>
    </lineage>
</organism>
<dbReference type="RefSeq" id="WP_157461534.1">
    <property type="nucleotide sequence ID" value="NZ_WQLB01000051.1"/>
</dbReference>
<dbReference type="EMBL" id="WQLB01000051">
    <property type="protein sequence ID" value="MVN89274.1"/>
    <property type="molecule type" value="Genomic_DNA"/>
</dbReference>
<evidence type="ECO:0000313" key="3">
    <source>
        <dbReference type="Proteomes" id="UP000483286"/>
    </source>
</evidence>
<sequence length="119" mass="12984">MKKANVWLKLLALLHLLVGLILYREPLLAWVNAGLFNAVEPHWDRVAAFWFMLSGALLYGLGQLVAVFEARGEALPATFVWGWLTLGVLGTVAMPLSGFPLVTLAAALTLKQQGVWQAA</sequence>
<keyword evidence="1" id="KW-0812">Transmembrane</keyword>
<evidence type="ECO:0000256" key="1">
    <source>
        <dbReference type="SAM" id="Phobius"/>
    </source>
</evidence>
<protein>
    <submittedName>
        <fullName evidence="2">Uncharacterized protein</fullName>
    </submittedName>
</protein>
<feature type="transmembrane region" description="Helical" evidence="1">
    <location>
        <begin position="48"/>
        <end position="68"/>
    </location>
</feature>
<evidence type="ECO:0000313" key="2">
    <source>
        <dbReference type="EMBL" id="MVN89274.1"/>
    </source>
</evidence>
<name>A0A7C9HUD8_9DEIO</name>
<proteinExistence type="predicted"/>
<dbReference type="Proteomes" id="UP000483286">
    <property type="component" value="Unassembled WGS sequence"/>
</dbReference>
<accession>A0A7C9HUD8</accession>
<reference evidence="2 3" key="1">
    <citation type="submission" date="2019-12" db="EMBL/GenBank/DDBJ databases">
        <title>Deinococcus sp. HMF7620 Genome sequencing and assembly.</title>
        <authorList>
            <person name="Kang H."/>
            <person name="Kim H."/>
            <person name="Joh K."/>
        </authorList>
    </citation>
    <scope>NUCLEOTIDE SEQUENCE [LARGE SCALE GENOMIC DNA]</scope>
    <source>
        <strain evidence="2 3">HMF7620</strain>
    </source>
</reference>
<dbReference type="AlphaFoldDB" id="A0A7C9HUD8"/>
<dbReference type="Pfam" id="PF20064">
    <property type="entry name" value="DUF6463"/>
    <property type="match status" value="1"/>
</dbReference>
<gene>
    <name evidence="2" type="ORF">GO986_21295</name>
</gene>
<dbReference type="InterPro" id="IPR045590">
    <property type="entry name" value="DUF6463"/>
</dbReference>